<dbReference type="OrthoDB" id="2159131at2759"/>
<protein>
    <recommendedName>
        <fullName evidence="2">CBF1-interacting co-repressor CIR N-terminal domain-containing protein</fullName>
    </recommendedName>
</protein>
<dbReference type="AlphaFoldDB" id="A0A1M2W1F3"/>
<keyword evidence="4" id="KW-1185">Reference proteome</keyword>
<evidence type="ECO:0000313" key="4">
    <source>
        <dbReference type="Proteomes" id="UP000184267"/>
    </source>
</evidence>
<evidence type="ECO:0000259" key="2">
    <source>
        <dbReference type="SMART" id="SM01083"/>
    </source>
</evidence>
<sequence>MGKLNIAHHKSYHPYRRDNIERVRKDEEAARQSEAVAEGRMMLAASSGRRLGSRAGKGRRRGGMRTSLRRDEDKFEAAAAAVAGPSTEPALAVTTLTSAGGHINLFEDLERSVVPVHDRSTKKPPPVEDDKGVALAPTATDLKAWYVDAGRDTAASTSTAKMKPWETEEDRRRRRRCPHVWCASLRSGNGRGRSSQGRNGRWRSETPSTVYGGRSGGYGDVFNQKEVEEVRRDRQRGWEREREDGRRYGGRW</sequence>
<organism evidence="3 4">
    <name type="scientific">Trametes pubescens</name>
    <name type="common">White-rot fungus</name>
    <dbReference type="NCBI Taxonomy" id="154538"/>
    <lineage>
        <taxon>Eukaryota</taxon>
        <taxon>Fungi</taxon>
        <taxon>Dikarya</taxon>
        <taxon>Basidiomycota</taxon>
        <taxon>Agaricomycotina</taxon>
        <taxon>Agaricomycetes</taxon>
        <taxon>Polyporales</taxon>
        <taxon>Polyporaceae</taxon>
        <taxon>Trametes</taxon>
    </lineage>
</organism>
<accession>A0A1M2W1F3</accession>
<gene>
    <name evidence="3" type="ORF">TRAPUB_9842</name>
</gene>
<dbReference type="PANTHER" id="PTHR22093">
    <property type="entry name" value="LEUKOCYTE RECEPTOR CLUSTER LRC MEMBER 1"/>
    <property type="match status" value="1"/>
</dbReference>
<feature type="region of interest" description="Disordered" evidence="1">
    <location>
        <begin position="46"/>
        <end position="72"/>
    </location>
</feature>
<feature type="compositionally biased region" description="Low complexity" evidence="1">
    <location>
        <begin position="185"/>
        <end position="199"/>
    </location>
</feature>
<dbReference type="STRING" id="154538.A0A1M2W1F3"/>
<dbReference type="Proteomes" id="UP000184267">
    <property type="component" value="Unassembled WGS sequence"/>
</dbReference>
<comment type="caution">
    <text evidence="3">The sequence shown here is derived from an EMBL/GenBank/DDBJ whole genome shotgun (WGS) entry which is preliminary data.</text>
</comment>
<feature type="domain" description="CBF1-interacting co-repressor CIR N-terminal" evidence="2">
    <location>
        <begin position="11"/>
        <end position="47"/>
    </location>
</feature>
<evidence type="ECO:0000256" key="1">
    <source>
        <dbReference type="SAM" id="MobiDB-lite"/>
    </source>
</evidence>
<name>A0A1M2W1F3_TRAPU</name>
<dbReference type="EMBL" id="MNAD01000376">
    <property type="protein sequence ID" value="OJT13610.1"/>
    <property type="molecule type" value="Genomic_DNA"/>
</dbReference>
<proteinExistence type="predicted"/>
<feature type="compositionally biased region" description="Basic and acidic residues" evidence="1">
    <location>
        <begin position="223"/>
        <end position="252"/>
    </location>
</feature>
<evidence type="ECO:0000313" key="3">
    <source>
        <dbReference type="EMBL" id="OJT13610.1"/>
    </source>
</evidence>
<dbReference type="SMART" id="SM01083">
    <property type="entry name" value="Cir_N"/>
    <property type="match status" value="1"/>
</dbReference>
<feature type="region of interest" description="Disordered" evidence="1">
    <location>
        <begin position="185"/>
        <end position="252"/>
    </location>
</feature>
<dbReference type="InterPro" id="IPR039875">
    <property type="entry name" value="LENG1-like"/>
</dbReference>
<reference evidence="3 4" key="1">
    <citation type="submission" date="2016-10" db="EMBL/GenBank/DDBJ databases">
        <title>Genome sequence of the basidiomycete white-rot fungus Trametes pubescens.</title>
        <authorList>
            <person name="Makela M.R."/>
            <person name="Granchi Z."/>
            <person name="Peng M."/>
            <person name="De Vries R.P."/>
            <person name="Grigoriev I."/>
            <person name="Riley R."/>
            <person name="Hilden K."/>
        </authorList>
    </citation>
    <scope>NUCLEOTIDE SEQUENCE [LARGE SCALE GENOMIC DNA]</scope>
    <source>
        <strain evidence="3 4">FBCC735</strain>
    </source>
</reference>
<dbReference type="InterPro" id="IPR019339">
    <property type="entry name" value="CIR_N_dom"/>
</dbReference>
<dbReference type="PANTHER" id="PTHR22093:SF0">
    <property type="entry name" value="LEUKOCYTE RECEPTOR CLUSTER MEMBER 1"/>
    <property type="match status" value="1"/>
</dbReference>